<keyword evidence="1" id="KW-1133">Transmembrane helix</keyword>
<protein>
    <submittedName>
        <fullName evidence="2">Uncharacterized protein</fullName>
    </submittedName>
</protein>
<dbReference type="Proteomes" id="UP001206924">
    <property type="component" value="Unassembled WGS sequence"/>
</dbReference>
<gene>
    <name evidence="2" type="ORF">NNX28_05210</name>
</gene>
<sequence>MNADTLVALILIPMGIILMLCGLLVYNGRFRHYRTGLNIVMSGEPALAITYLGAAFILMPLTQFAMDGGLNALVTMFLILLMFIAGILGVLGSFWMPPFLQPQWIRDEKRAARRRRMEEAARQASGGGR</sequence>
<dbReference type="EMBL" id="JANFLP010000006">
    <property type="protein sequence ID" value="MCQ1949327.1"/>
    <property type="molecule type" value="Genomic_DNA"/>
</dbReference>
<accession>A0ABT1NNM5</accession>
<name>A0ABT1NNM5_9MICC</name>
<keyword evidence="1" id="KW-0812">Transmembrane</keyword>
<keyword evidence="1" id="KW-0472">Membrane</keyword>
<keyword evidence="3" id="KW-1185">Reference proteome</keyword>
<comment type="caution">
    <text evidence="2">The sequence shown here is derived from an EMBL/GenBank/DDBJ whole genome shotgun (WGS) entry which is preliminary data.</text>
</comment>
<evidence type="ECO:0000313" key="2">
    <source>
        <dbReference type="EMBL" id="MCQ1949327.1"/>
    </source>
</evidence>
<dbReference type="RefSeq" id="WP_255865048.1">
    <property type="nucleotide sequence ID" value="NZ_CP104263.1"/>
</dbReference>
<feature type="transmembrane region" description="Helical" evidence="1">
    <location>
        <begin position="72"/>
        <end position="96"/>
    </location>
</feature>
<reference evidence="2 3" key="1">
    <citation type="submission" date="2022-07" db="EMBL/GenBank/DDBJ databases">
        <title>Novel species in genus Arthrobacter.</title>
        <authorList>
            <person name="Liu Y."/>
        </authorList>
    </citation>
    <scope>NUCLEOTIDE SEQUENCE [LARGE SCALE GENOMIC DNA]</scope>
    <source>
        <strain evidence="3">zg-Y859</strain>
    </source>
</reference>
<proteinExistence type="predicted"/>
<feature type="transmembrane region" description="Helical" evidence="1">
    <location>
        <begin position="6"/>
        <end position="26"/>
    </location>
</feature>
<feature type="transmembrane region" description="Helical" evidence="1">
    <location>
        <begin position="46"/>
        <end position="66"/>
    </location>
</feature>
<evidence type="ECO:0000256" key="1">
    <source>
        <dbReference type="SAM" id="Phobius"/>
    </source>
</evidence>
<evidence type="ECO:0000313" key="3">
    <source>
        <dbReference type="Proteomes" id="UP001206924"/>
    </source>
</evidence>
<organism evidence="2 3">
    <name type="scientific">Arthrobacter jinronghuae</name>
    <dbReference type="NCBI Taxonomy" id="2964609"/>
    <lineage>
        <taxon>Bacteria</taxon>
        <taxon>Bacillati</taxon>
        <taxon>Actinomycetota</taxon>
        <taxon>Actinomycetes</taxon>
        <taxon>Micrococcales</taxon>
        <taxon>Micrococcaceae</taxon>
        <taxon>Arthrobacter</taxon>
    </lineage>
</organism>